<feature type="chain" id="PRO_5002218075" description="Secreted protein" evidence="2">
    <location>
        <begin position="17"/>
        <end position="93"/>
    </location>
</feature>
<protein>
    <recommendedName>
        <fullName evidence="5">Secreted protein</fullName>
    </recommendedName>
</protein>
<feature type="region of interest" description="Disordered" evidence="1">
    <location>
        <begin position="40"/>
        <end position="67"/>
    </location>
</feature>
<evidence type="ECO:0000313" key="3">
    <source>
        <dbReference type="EMBL" id="KIK29196.1"/>
    </source>
</evidence>
<organism evidence="3 4">
    <name type="scientific">Pisolithus microcarpus 441</name>
    <dbReference type="NCBI Taxonomy" id="765257"/>
    <lineage>
        <taxon>Eukaryota</taxon>
        <taxon>Fungi</taxon>
        <taxon>Dikarya</taxon>
        <taxon>Basidiomycota</taxon>
        <taxon>Agaricomycotina</taxon>
        <taxon>Agaricomycetes</taxon>
        <taxon>Agaricomycetidae</taxon>
        <taxon>Boletales</taxon>
        <taxon>Sclerodermatineae</taxon>
        <taxon>Pisolithaceae</taxon>
        <taxon>Pisolithus</taxon>
    </lineage>
</organism>
<reference evidence="4" key="2">
    <citation type="submission" date="2015-01" db="EMBL/GenBank/DDBJ databases">
        <title>Evolutionary Origins and Diversification of the Mycorrhizal Mutualists.</title>
        <authorList>
            <consortium name="DOE Joint Genome Institute"/>
            <consortium name="Mycorrhizal Genomics Consortium"/>
            <person name="Kohler A."/>
            <person name="Kuo A."/>
            <person name="Nagy L.G."/>
            <person name="Floudas D."/>
            <person name="Copeland A."/>
            <person name="Barry K.W."/>
            <person name="Cichocki N."/>
            <person name="Veneault-Fourrey C."/>
            <person name="LaButti K."/>
            <person name="Lindquist E.A."/>
            <person name="Lipzen A."/>
            <person name="Lundell T."/>
            <person name="Morin E."/>
            <person name="Murat C."/>
            <person name="Riley R."/>
            <person name="Ohm R."/>
            <person name="Sun H."/>
            <person name="Tunlid A."/>
            <person name="Henrissat B."/>
            <person name="Grigoriev I.V."/>
            <person name="Hibbett D.S."/>
            <person name="Martin F."/>
        </authorList>
    </citation>
    <scope>NUCLEOTIDE SEQUENCE [LARGE SCALE GENOMIC DNA]</scope>
    <source>
        <strain evidence="4">441</strain>
    </source>
</reference>
<dbReference type="AlphaFoldDB" id="A0A0C9ZIV4"/>
<evidence type="ECO:0000313" key="4">
    <source>
        <dbReference type="Proteomes" id="UP000054018"/>
    </source>
</evidence>
<reference evidence="3 4" key="1">
    <citation type="submission" date="2014-04" db="EMBL/GenBank/DDBJ databases">
        <authorList>
            <consortium name="DOE Joint Genome Institute"/>
            <person name="Kuo A."/>
            <person name="Kohler A."/>
            <person name="Costa M.D."/>
            <person name="Nagy L.G."/>
            <person name="Floudas D."/>
            <person name="Copeland A."/>
            <person name="Barry K.W."/>
            <person name="Cichocki N."/>
            <person name="Veneault-Fourrey C."/>
            <person name="LaButti K."/>
            <person name="Lindquist E.A."/>
            <person name="Lipzen A."/>
            <person name="Lundell T."/>
            <person name="Morin E."/>
            <person name="Murat C."/>
            <person name="Sun H."/>
            <person name="Tunlid A."/>
            <person name="Henrissat B."/>
            <person name="Grigoriev I.V."/>
            <person name="Hibbett D.S."/>
            <person name="Martin F."/>
            <person name="Nordberg H.P."/>
            <person name="Cantor M.N."/>
            <person name="Hua S.X."/>
        </authorList>
    </citation>
    <scope>NUCLEOTIDE SEQUENCE [LARGE SCALE GENOMIC DNA]</scope>
    <source>
        <strain evidence="3 4">441</strain>
    </source>
</reference>
<keyword evidence="4" id="KW-1185">Reference proteome</keyword>
<evidence type="ECO:0008006" key="5">
    <source>
        <dbReference type="Google" id="ProtNLM"/>
    </source>
</evidence>
<accession>A0A0C9ZIV4</accession>
<feature type="compositionally biased region" description="Basic and acidic residues" evidence="1">
    <location>
        <begin position="48"/>
        <end position="61"/>
    </location>
</feature>
<dbReference type="EMBL" id="KN833690">
    <property type="protein sequence ID" value="KIK29196.1"/>
    <property type="molecule type" value="Genomic_DNA"/>
</dbReference>
<evidence type="ECO:0000256" key="2">
    <source>
        <dbReference type="SAM" id="SignalP"/>
    </source>
</evidence>
<keyword evidence="2" id="KW-0732">Signal</keyword>
<evidence type="ECO:0000256" key="1">
    <source>
        <dbReference type="SAM" id="MobiDB-lite"/>
    </source>
</evidence>
<proteinExistence type="predicted"/>
<feature type="signal peptide" evidence="2">
    <location>
        <begin position="1"/>
        <end position="16"/>
    </location>
</feature>
<sequence>MTALVMQIWLWESLVGYTTMHSKEPIVEPHVSDYYQYDTSPSSPIRQQVREGCDRTPDTTHRAGRGVGGGRILPDVWVMLHQKSAVFTAKEYK</sequence>
<gene>
    <name evidence="3" type="ORF">PISMIDRAFT_672610</name>
</gene>
<name>A0A0C9ZIV4_9AGAM</name>
<dbReference type="HOGENOM" id="CLU_2400543_0_0_1"/>
<dbReference type="Proteomes" id="UP000054018">
    <property type="component" value="Unassembled WGS sequence"/>
</dbReference>